<protein>
    <submittedName>
        <fullName evidence="1">Uncharacterized protein</fullName>
    </submittedName>
</protein>
<name>A0A4R3XUI3_9PROT</name>
<dbReference type="EMBL" id="SMCO01000038">
    <property type="protein sequence ID" value="TCV79006.1"/>
    <property type="molecule type" value="Genomic_DNA"/>
</dbReference>
<proteinExistence type="predicted"/>
<evidence type="ECO:0000313" key="1">
    <source>
        <dbReference type="EMBL" id="TCV79006.1"/>
    </source>
</evidence>
<organism evidence="1 2">
    <name type="scientific">Sulfurirhabdus autotrophica</name>
    <dbReference type="NCBI Taxonomy" id="1706046"/>
    <lineage>
        <taxon>Bacteria</taxon>
        <taxon>Pseudomonadati</taxon>
        <taxon>Pseudomonadota</taxon>
        <taxon>Betaproteobacteria</taxon>
        <taxon>Nitrosomonadales</taxon>
        <taxon>Sulfuricellaceae</taxon>
        <taxon>Sulfurirhabdus</taxon>
    </lineage>
</organism>
<evidence type="ECO:0000313" key="2">
    <source>
        <dbReference type="Proteomes" id="UP000295367"/>
    </source>
</evidence>
<dbReference type="AlphaFoldDB" id="A0A4R3XUI3"/>
<accession>A0A4R3XUI3</accession>
<comment type="caution">
    <text evidence="1">The sequence shown here is derived from an EMBL/GenBank/DDBJ whole genome shotgun (WGS) entry which is preliminary data.</text>
</comment>
<sequence length="116" mass="13146">MNLHALTDLELEQLARPIYMRIIRGSNAGNYSLFSDEFTNELLERITSDRFASQRNEFPLLSSISVKFEYLGCIRRELDVSVLWRLRSAVLKGEFLGSITLRAIGNEARVSGVAAH</sequence>
<dbReference type="RefSeq" id="WP_145962371.1">
    <property type="nucleotide sequence ID" value="NZ_SMCO01000038.1"/>
</dbReference>
<reference evidence="1 2" key="1">
    <citation type="submission" date="2019-03" db="EMBL/GenBank/DDBJ databases">
        <title>Genomic Encyclopedia of Type Strains, Phase IV (KMG-IV): sequencing the most valuable type-strain genomes for metagenomic binning, comparative biology and taxonomic classification.</title>
        <authorList>
            <person name="Goeker M."/>
        </authorList>
    </citation>
    <scope>NUCLEOTIDE SEQUENCE [LARGE SCALE GENOMIC DNA]</scope>
    <source>
        <strain evidence="1 2">DSM 100309</strain>
    </source>
</reference>
<gene>
    <name evidence="1" type="ORF">EDC63_1389</name>
</gene>
<keyword evidence="2" id="KW-1185">Reference proteome</keyword>
<dbReference type="Proteomes" id="UP000295367">
    <property type="component" value="Unassembled WGS sequence"/>
</dbReference>